<feature type="region of interest" description="Disordered" evidence="1">
    <location>
        <begin position="16"/>
        <end position="58"/>
    </location>
</feature>
<gene>
    <name evidence="2" type="ORF">C1H46_008706</name>
</gene>
<sequence>MAAMYINTNLTITDPKVHVSPQSSSFRGNASNSRSSLAPQFSQNFGYGFNGPGSSLMP</sequence>
<keyword evidence="3" id="KW-1185">Reference proteome</keyword>
<dbReference type="EMBL" id="VIEB01000117">
    <property type="protein sequence ID" value="TQE05687.1"/>
    <property type="molecule type" value="Genomic_DNA"/>
</dbReference>
<reference evidence="2 3" key="1">
    <citation type="journal article" date="2019" name="G3 (Bethesda)">
        <title>Sequencing of a Wild Apple (Malus baccata) Genome Unravels the Differences Between Cultivated and Wild Apple Species Regarding Disease Resistance and Cold Tolerance.</title>
        <authorList>
            <person name="Chen X."/>
        </authorList>
    </citation>
    <scope>NUCLEOTIDE SEQUENCE [LARGE SCALE GENOMIC DNA]</scope>
    <source>
        <strain evidence="3">cv. Shandingzi</strain>
        <tissue evidence="2">Leaves</tissue>
    </source>
</reference>
<evidence type="ECO:0000256" key="1">
    <source>
        <dbReference type="SAM" id="MobiDB-lite"/>
    </source>
</evidence>
<evidence type="ECO:0000313" key="3">
    <source>
        <dbReference type="Proteomes" id="UP000315295"/>
    </source>
</evidence>
<dbReference type="AlphaFoldDB" id="A0A540N3Q5"/>
<accession>A0A540N3Q5</accession>
<feature type="compositionally biased region" description="Polar residues" evidence="1">
    <location>
        <begin position="20"/>
        <end position="45"/>
    </location>
</feature>
<organism evidence="2 3">
    <name type="scientific">Malus baccata</name>
    <name type="common">Siberian crab apple</name>
    <name type="synonym">Pyrus baccata</name>
    <dbReference type="NCBI Taxonomy" id="106549"/>
    <lineage>
        <taxon>Eukaryota</taxon>
        <taxon>Viridiplantae</taxon>
        <taxon>Streptophyta</taxon>
        <taxon>Embryophyta</taxon>
        <taxon>Tracheophyta</taxon>
        <taxon>Spermatophyta</taxon>
        <taxon>Magnoliopsida</taxon>
        <taxon>eudicotyledons</taxon>
        <taxon>Gunneridae</taxon>
        <taxon>Pentapetalae</taxon>
        <taxon>rosids</taxon>
        <taxon>fabids</taxon>
        <taxon>Rosales</taxon>
        <taxon>Rosaceae</taxon>
        <taxon>Amygdaloideae</taxon>
        <taxon>Maleae</taxon>
        <taxon>Malus</taxon>
    </lineage>
</organism>
<name>A0A540N3Q5_MALBA</name>
<proteinExistence type="predicted"/>
<comment type="caution">
    <text evidence="2">The sequence shown here is derived from an EMBL/GenBank/DDBJ whole genome shotgun (WGS) entry which is preliminary data.</text>
</comment>
<protein>
    <submittedName>
        <fullName evidence="2">Uncharacterized protein</fullName>
    </submittedName>
</protein>
<dbReference type="Proteomes" id="UP000315295">
    <property type="component" value="Unassembled WGS sequence"/>
</dbReference>
<evidence type="ECO:0000313" key="2">
    <source>
        <dbReference type="EMBL" id="TQE05687.1"/>
    </source>
</evidence>